<dbReference type="SMART" id="SM00387">
    <property type="entry name" value="HATPase_c"/>
    <property type="match status" value="1"/>
</dbReference>
<dbReference type="InterPro" id="IPR004358">
    <property type="entry name" value="Sig_transdc_His_kin-like_C"/>
</dbReference>
<dbReference type="KEGG" id="nre:BES08_20610"/>
<dbReference type="EMBL" id="CP017076">
    <property type="protein sequence ID" value="AOR79266.1"/>
    <property type="molecule type" value="Genomic_DNA"/>
</dbReference>
<evidence type="ECO:0000259" key="9">
    <source>
        <dbReference type="PROSITE" id="PS50109"/>
    </source>
</evidence>
<dbReference type="CDD" id="cd00082">
    <property type="entry name" value="HisKA"/>
    <property type="match status" value="1"/>
</dbReference>
<keyword evidence="4" id="KW-0808">Transferase</keyword>
<dbReference type="Pfam" id="PF00512">
    <property type="entry name" value="HisKA"/>
    <property type="match status" value="1"/>
</dbReference>
<evidence type="ECO:0000313" key="10">
    <source>
        <dbReference type="EMBL" id="AOR79266.1"/>
    </source>
</evidence>
<evidence type="ECO:0000256" key="5">
    <source>
        <dbReference type="ARBA" id="ARBA00022741"/>
    </source>
</evidence>
<dbReference type="Proteomes" id="UP000094626">
    <property type="component" value="Plasmid pSA1"/>
</dbReference>
<reference evidence="10" key="2">
    <citation type="submission" date="2016-08" db="EMBL/GenBank/DDBJ databases">
        <authorList>
            <person name="Seilhamer J.J."/>
        </authorList>
    </citation>
    <scope>NUCLEOTIDE SEQUENCE [LARGE SCALE GENOMIC DNA]</scope>
    <source>
        <strain evidence="10">SA1</strain>
        <plasmid evidence="10">pSA1</plasmid>
    </source>
</reference>
<dbReference type="EMBL" id="JFYZ01000023">
    <property type="protein sequence ID" value="EZP79669.1"/>
    <property type="molecule type" value="Genomic_DNA"/>
</dbReference>
<keyword evidence="5" id="KW-0547">Nucleotide-binding</keyword>
<dbReference type="InterPro" id="IPR003594">
    <property type="entry name" value="HATPase_dom"/>
</dbReference>
<protein>
    <recommendedName>
        <fullName evidence="2">histidine kinase</fullName>
        <ecNumber evidence="2">2.7.13.3</ecNumber>
    </recommendedName>
</protein>
<dbReference type="Pfam" id="PF02518">
    <property type="entry name" value="HATPase_c"/>
    <property type="match status" value="1"/>
</dbReference>
<dbReference type="InterPro" id="IPR003661">
    <property type="entry name" value="HisK_dim/P_dom"/>
</dbReference>
<dbReference type="Proteomes" id="UP000024329">
    <property type="component" value="Unassembled WGS sequence"/>
</dbReference>
<dbReference type="GO" id="GO:0000155">
    <property type="term" value="F:phosphorelay sensor kinase activity"/>
    <property type="evidence" value="ECO:0007669"/>
    <property type="project" value="InterPro"/>
</dbReference>
<evidence type="ECO:0000256" key="6">
    <source>
        <dbReference type="ARBA" id="ARBA00022777"/>
    </source>
</evidence>
<evidence type="ECO:0000313" key="12">
    <source>
        <dbReference type="Proteomes" id="UP000024329"/>
    </source>
</evidence>
<evidence type="ECO:0000313" key="11">
    <source>
        <dbReference type="EMBL" id="EZP79669.1"/>
    </source>
</evidence>
<sequence length="287" mass="31193">MKPNEITQRDVETWGRCTPANQLCRPADRSAVQDSCDIDQAEIQHLFEGMAAKARLADLGEQSSELAHELRQPLFSIAIANENLRLLLERGDAMHPQLGKAIERIAEQVQRAQTIIDHTLAYASGNSRGVVSADFGCAARDAVRFLAPLFDKTEIEVEQCRTPVPANVGLCQIEAEQVLVNILRNAAESIEARRETGWQGRGHIAIRLDIAENTLRCVISDNGAGLSGDLARVAFQQFFTTKPRNGTGLGLHICRQVLAKIGGTVELSPGEVEGARVTIELPLLGGS</sequence>
<keyword evidence="13" id="KW-1185">Reference proteome</keyword>
<dbReference type="eggNOG" id="COG4191">
    <property type="taxonomic scope" value="Bacteria"/>
</dbReference>
<feature type="domain" description="Histidine kinase" evidence="9">
    <location>
        <begin position="65"/>
        <end position="285"/>
    </location>
</feature>
<dbReference type="OrthoDB" id="9789238at2"/>
<keyword evidence="6 11" id="KW-0418">Kinase</keyword>
<dbReference type="Gene3D" id="3.30.565.10">
    <property type="entry name" value="Histidine kinase-like ATPase, C-terminal domain"/>
    <property type="match status" value="1"/>
</dbReference>
<keyword evidence="10" id="KW-0614">Plasmid</keyword>
<evidence type="ECO:0000256" key="8">
    <source>
        <dbReference type="ARBA" id="ARBA00023012"/>
    </source>
</evidence>
<keyword evidence="3" id="KW-0597">Phosphoprotein</keyword>
<dbReference type="EC" id="2.7.13.3" evidence="2"/>
<dbReference type="GO" id="GO:0005524">
    <property type="term" value="F:ATP binding"/>
    <property type="evidence" value="ECO:0007669"/>
    <property type="project" value="UniProtKB-KW"/>
</dbReference>
<dbReference type="InterPro" id="IPR036890">
    <property type="entry name" value="HATPase_C_sf"/>
</dbReference>
<dbReference type="SUPFAM" id="SSF55874">
    <property type="entry name" value="ATPase domain of HSP90 chaperone/DNA topoisomerase II/histidine kinase"/>
    <property type="match status" value="1"/>
</dbReference>
<dbReference type="SUPFAM" id="SSF47384">
    <property type="entry name" value="Homodimeric domain of signal transducing histidine kinase"/>
    <property type="match status" value="1"/>
</dbReference>
<dbReference type="PANTHER" id="PTHR43065">
    <property type="entry name" value="SENSOR HISTIDINE KINASE"/>
    <property type="match status" value="1"/>
</dbReference>
<proteinExistence type="predicted"/>
<dbReference type="InterPro" id="IPR005467">
    <property type="entry name" value="His_kinase_dom"/>
</dbReference>
<comment type="catalytic activity">
    <reaction evidence="1">
        <text>ATP + protein L-histidine = ADP + protein N-phospho-L-histidine.</text>
        <dbReference type="EC" id="2.7.13.3"/>
    </reaction>
</comment>
<dbReference type="PATRIC" id="fig|158500.4.peg.3894"/>
<reference evidence="11 12" key="1">
    <citation type="submission" date="2014-03" db="EMBL/GenBank/DDBJ databases">
        <title>Whole genome sequence of Novosphingobium resinovorum KF1.</title>
        <authorList>
            <person name="Gan H.M."/>
            <person name="Gan H.Y."/>
            <person name="Chew T.H."/>
            <person name="Savka M.A."/>
        </authorList>
    </citation>
    <scope>NUCLEOTIDE SEQUENCE [LARGE SCALE GENOMIC DNA]</scope>
    <source>
        <strain evidence="11 12">KF1</strain>
    </source>
</reference>
<evidence type="ECO:0000256" key="4">
    <source>
        <dbReference type="ARBA" id="ARBA00022679"/>
    </source>
</evidence>
<evidence type="ECO:0000256" key="7">
    <source>
        <dbReference type="ARBA" id="ARBA00022840"/>
    </source>
</evidence>
<dbReference type="InterPro" id="IPR036097">
    <property type="entry name" value="HisK_dim/P_sf"/>
</dbReference>
<dbReference type="PRINTS" id="PR00344">
    <property type="entry name" value="BCTRLSENSOR"/>
</dbReference>
<dbReference type="AlphaFoldDB" id="A0A031JS06"/>
<reference evidence="13" key="3">
    <citation type="journal article" date="2017" name="J. Biotechnol.">
        <title>Complete genome sequence of Novosphingobium resinovorum SA1, a versatile xenobiotic-degrading bacterium capable of utilizing sulfanilic acid.</title>
        <authorList>
            <person name="Hegedus B."/>
            <person name="Kos P.B."/>
            <person name="Balint B."/>
            <person name="Maroti G."/>
            <person name="Gan H.M."/>
            <person name="Perei K."/>
            <person name="Rakhely G."/>
        </authorList>
    </citation>
    <scope>NUCLEOTIDE SEQUENCE [LARGE SCALE GENOMIC DNA]</scope>
    <source>
        <strain evidence="13">SA1</strain>
    </source>
</reference>
<organism evidence="11 12">
    <name type="scientific">Novosphingobium resinovorum</name>
    <dbReference type="NCBI Taxonomy" id="158500"/>
    <lineage>
        <taxon>Bacteria</taxon>
        <taxon>Pseudomonadati</taxon>
        <taxon>Pseudomonadota</taxon>
        <taxon>Alphaproteobacteria</taxon>
        <taxon>Sphingomonadales</taxon>
        <taxon>Sphingomonadaceae</taxon>
        <taxon>Novosphingobium</taxon>
    </lineage>
</organism>
<evidence type="ECO:0000256" key="3">
    <source>
        <dbReference type="ARBA" id="ARBA00022553"/>
    </source>
</evidence>
<keyword evidence="8" id="KW-0902">Two-component regulatory system</keyword>
<evidence type="ECO:0000313" key="13">
    <source>
        <dbReference type="Proteomes" id="UP000094626"/>
    </source>
</evidence>
<gene>
    <name evidence="10" type="ORF">BES08_20610</name>
    <name evidence="11" type="ORF">BV97_03826</name>
</gene>
<dbReference type="PROSITE" id="PS50109">
    <property type="entry name" value="HIS_KIN"/>
    <property type="match status" value="1"/>
</dbReference>
<accession>A0A031JS06</accession>
<geneLocation type="plasmid" evidence="10 13">
    <name>pSA1</name>
</geneLocation>
<evidence type="ECO:0000256" key="1">
    <source>
        <dbReference type="ARBA" id="ARBA00000085"/>
    </source>
</evidence>
<dbReference type="RefSeq" id="WP_036527889.1">
    <property type="nucleotide sequence ID" value="NZ_CP017076.1"/>
</dbReference>
<name>A0A031JS06_9SPHN</name>
<evidence type="ECO:0000256" key="2">
    <source>
        <dbReference type="ARBA" id="ARBA00012438"/>
    </source>
</evidence>
<keyword evidence="7" id="KW-0067">ATP-binding</keyword>
<dbReference type="Gene3D" id="1.10.287.130">
    <property type="match status" value="1"/>
</dbReference>
<dbReference type="SMART" id="SM00388">
    <property type="entry name" value="HisKA"/>
    <property type="match status" value="1"/>
</dbReference>
<dbReference type="PANTHER" id="PTHR43065:SF10">
    <property type="entry name" value="PEROXIDE STRESS-ACTIVATED HISTIDINE KINASE MAK3"/>
    <property type="match status" value="1"/>
</dbReference>